<proteinExistence type="predicted"/>
<reference evidence="4" key="5">
    <citation type="journal article" date="2021" name="G3 (Bethesda)">
        <title>Aegilops tauschii genome assembly Aet v5.0 features greater sequence contiguity and improved annotation.</title>
        <authorList>
            <person name="Wang L."/>
            <person name="Zhu T."/>
            <person name="Rodriguez J.C."/>
            <person name="Deal K.R."/>
            <person name="Dubcovsky J."/>
            <person name="McGuire P.E."/>
            <person name="Lux T."/>
            <person name="Spannagl M."/>
            <person name="Mayer K.F.X."/>
            <person name="Baldrich P."/>
            <person name="Meyers B.C."/>
            <person name="Huo N."/>
            <person name="Gu Y.Q."/>
            <person name="Zhou H."/>
            <person name="Devos K.M."/>
            <person name="Bennetzen J.L."/>
            <person name="Unver T."/>
            <person name="Budak H."/>
            <person name="Gulick P.J."/>
            <person name="Galiba G."/>
            <person name="Kalapos B."/>
            <person name="Nelson D.R."/>
            <person name="Li P."/>
            <person name="You F.M."/>
            <person name="Luo M.C."/>
            <person name="Dvorak J."/>
        </authorList>
    </citation>
    <scope>NUCLEOTIDE SEQUENCE [LARGE SCALE GENOMIC DNA]</scope>
    <source>
        <strain evidence="4">cv. AL8/78</strain>
    </source>
</reference>
<protein>
    <recommendedName>
        <fullName evidence="6">Late embryogenesis abundant protein LEA-2 subgroup domain-containing protein</fullName>
    </recommendedName>
</protein>
<evidence type="ECO:0000313" key="4">
    <source>
        <dbReference type="EnsemblPlants" id="AET7Gv21278600.1"/>
    </source>
</evidence>
<evidence type="ECO:0000256" key="3">
    <source>
        <dbReference type="SAM" id="Phobius"/>
    </source>
</evidence>
<comment type="subcellular location">
    <subcellularLocation>
        <location evidence="1">Membrane</location>
    </subcellularLocation>
</comment>
<reference evidence="4" key="4">
    <citation type="submission" date="2019-03" db="UniProtKB">
        <authorList>
            <consortium name="EnsemblPlants"/>
        </authorList>
    </citation>
    <scope>IDENTIFICATION</scope>
</reference>
<sequence>MFTWEKKGLLGSMPTTSGTRSSLGNFSRRLRDSCCDLRTQRDTSSSLTWLFRYAFPALVVSAGTVLLVLRFAVAPQVKAYVEDARLDSFALAGTRGSFSAYNISASVALTVRNLNGAMDMTYTRPLVATFLFHDRRLYNVTVADEGHRHKPLKREAYLLHTGGEGPYVLDAAAAEEFEKQNATGVFEMEMRLSGVITLGLGNKRGLELSCPLTLQRPETGPDVVVFHEIDCEPDRPKKIVF</sequence>
<dbReference type="GO" id="GO:0005886">
    <property type="term" value="C:plasma membrane"/>
    <property type="evidence" value="ECO:0007669"/>
    <property type="project" value="TreeGrafter"/>
</dbReference>
<dbReference type="Proteomes" id="UP000015105">
    <property type="component" value="Chromosome 7D"/>
</dbReference>
<feature type="transmembrane region" description="Helical" evidence="3">
    <location>
        <begin position="53"/>
        <end position="73"/>
    </location>
</feature>
<keyword evidence="3" id="KW-0812">Transmembrane</keyword>
<organism evidence="4 5">
    <name type="scientific">Aegilops tauschii subsp. strangulata</name>
    <name type="common">Goatgrass</name>
    <dbReference type="NCBI Taxonomy" id="200361"/>
    <lineage>
        <taxon>Eukaryota</taxon>
        <taxon>Viridiplantae</taxon>
        <taxon>Streptophyta</taxon>
        <taxon>Embryophyta</taxon>
        <taxon>Tracheophyta</taxon>
        <taxon>Spermatophyta</taxon>
        <taxon>Magnoliopsida</taxon>
        <taxon>Liliopsida</taxon>
        <taxon>Poales</taxon>
        <taxon>Poaceae</taxon>
        <taxon>BOP clade</taxon>
        <taxon>Pooideae</taxon>
        <taxon>Triticodae</taxon>
        <taxon>Triticeae</taxon>
        <taxon>Triticinae</taxon>
        <taxon>Aegilops</taxon>
    </lineage>
</organism>
<dbReference type="PANTHER" id="PTHR31234:SF10">
    <property type="entry name" value="HARPIN-INDUCED PROTEIN 1 CONTAINING PROTEIN, EXPRESSED"/>
    <property type="match status" value="1"/>
</dbReference>
<reference evidence="4" key="3">
    <citation type="journal article" date="2017" name="Nature">
        <title>Genome sequence of the progenitor of the wheat D genome Aegilops tauschii.</title>
        <authorList>
            <person name="Luo M.C."/>
            <person name="Gu Y.Q."/>
            <person name="Puiu D."/>
            <person name="Wang H."/>
            <person name="Twardziok S.O."/>
            <person name="Deal K.R."/>
            <person name="Huo N."/>
            <person name="Zhu T."/>
            <person name="Wang L."/>
            <person name="Wang Y."/>
            <person name="McGuire P.E."/>
            <person name="Liu S."/>
            <person name="Long H."/>
            <person name="Ramasamy R.K."/>
            <person name="Rodriguez J.C."/>
            <person name="Van S.L."/>
            <person name="Yuan L."/>
            <person name="Wang Z."/>
            <person name="Xia Z."/>
            <person name="Xiao L."/>
            <person name="Anderson O.D."/>
            <person name="Ouyang S."/>
            <person name="Liang Y."/>
            <person name="Zimin A.V."/>
            <person name="Pertea G."/>
            <person name="Qi P."/>
            <person name="Bennetzen J.L."/>
            <person name="Dai X."/>
            <person name="Dawson M.W."/>
            <person name="Muller H.G."/>
            <person name="Kugler K."/>
            <person name="Rivarola-Duarte L."/>
            <person name="Spannagl M."/>
            <person name="Mayer K.F.X."/>
            <person name="Lu F.H."/>
            <person name="Bevan M.W."/>
            <person name="Leroy P."/>
            <person name="Li P."/>
            <person name="You F.M."/>
            <person name="Sun Q."/>
            <person name="Liu Z."/>
            <person name="Lyons E."/>
            <person name="Wicker T."/>
            <person name="Salzberg S.L."/>
            <person name="Devos K.M."/>
            <person name="Dvorak J."/>
        </authorList>
    </citation>
    <scope>NUCLEOTIDE SEQUENCE [LARGE SCALE GENOMIC DNA]</scope>
    <source>
        <strain evidence="4">cv. AL8/78</strain>
    </source>
</reference>
<dbReference type="GO" id="GO:0098542">
    <property type="term" value="P:defense response to other organism"/>
    <property type="evidence" value="ECO:0007669"/>
    <property type="project" value="InterPro"/>
</dbReference>
<dbReference type="InterPro" id="IPR044839">
    <property type="entry name" value="NDR1-like"/>
</dbReference>
<keyword evidence="2 3" id="KW-0472">Membrane</keyword>
<evidence type="ECO:0000313" key="5">
    <source>
        <dbReference type="Proteomes" id="UP000015105"/>
    </source>
</evidence>
<evidence type="ECO:0000256" key="2">
    <source>
        <dbReference type="ARBA" id="ARBA00023136"/>
    </source>
</evidence>
<keyword evidence="5" id="KW-1185">Reference proteome</keyword>
<dbReference type="EnsemblPlants" id="AET7Gv21278600.1">
    <property type="protein sequence ID" value="AET7Gv21278600.1"/>
    <property type="gene ID" value="AET7Gv21278600"/>
</dbReference>
<reference evidence="5" key="2">
    <citation type="journal article" date="2017" name="Nat. Plants">
        <title>The Aegilops tauschii genome reveals multiple impacts of transposons.</title>
        <authorList>
            <person name="Zhao G."/>
            <person name="Zou C."/>
            <person name="Li K."/>
            <person name="Wang K."/>
            <person name="Li T."/>
            <person name="Gao L."/>
            <person name="Zhang X."/>
            <person name="Wang H."/>
            <person name="Yang Z."/>
            <person name="Liu X."/>
            <person name="Jiang W."/>
            <person name="Mao L."/>
            <person name="Kong X."/>
            <person name="Jiao Y."/>
            <person name="Jia J."/>
        </authorList>
    </citation>
    <scope>NUCLEOTIDE SEQUENCE [LARGE SCALE GENOMIC DNA]</scope>
    <source>
        <strain evidence="5">cv. AL8/78</strain>
    </source>
</reference>
<reference evidence="5" key="1">
    <citation type="journal article" date="2014" name="Science">
        <title>Ancient hybridizations among the ancestral genomes of bread wheat.</title>
        <authorList>
            <consortium name="International Wheat Genome Sequencing Consortium,"/>
            <person name="Marcussen T."/>
            <person name="Sandve S.R."/>
            <person name="Heier L."/>
            <person name="Spannagl M."/>
            <person name="Pfeifer M."/>
            <person name="Jakobsen K.S."/>
            <person name="Wulff B.B."/>
            <person name="Steuernagel B."/>
            <person name="Mayer K.F."/>
            <person name="Olsen O.A."/>
        </authorList>
    </citation>
    <scope>NUCLEOTIDE SEQUENCE [LARGE SCALE GENOMIC DNA]</scope>
    <source>
        <strain evidence="5">cv. AL8/78</strain>
    </source>
</reference>
<dbReference type="AlphaFoldDB" id="A0A453T7P7"/>
<name>A0A453T7P7_AEGTS</name>
<evidence type="ECO:0000256" key="1">
    <source>
        <dbReference type="ARBA" id="ARBA00004370"/>
    </source>
</evidence>
<dbReference type="Gramene" id="AET7Gv21278600.1">
    <property type="protein sequence ID" value="AET7Gv21278600.1"/>
    <property type="gene ID" value="AET7Gv21278600"/>
</dbReference>
<dbReference type="PANTHER" id="PTHR31234">
    <property type="entry name" value="LATE EMBRYOGENESIS ABUNDANT (LEA) HYDROXYPROLINE-RICH GLYCOPROTEIN FAMILY"/>
    <property type="match status" value="1"/>
</dbReference>
<keyword evidence="3" id="KW-1133">Transmembrane helix</keyword>
<accession>A0A453T7P7</accession>
<evidence type="ECO:0008006" key="6">
    <source>
        <dbReference type="Google" id="ProtNLM"/>
    </source>
</evidence>